<reference evidence="1 2" key="1">
    <citation type="submission" date="2023-07" db="EMBL/GenBank/DDBJ databases">
        <title>Genomic Encyclopedia of Type Strains, Phase IV (KMG-IV): sequencing the most valuable type-strain genomes for metagenomic binning, comparative biology and taxonomic classification.</title>
        <authorList>
            <person name="Goeker M."/>
        </authorList>
    </citation>
    <scope>NUCLEOTIDE SEQUENCE [LARGE SCALE GENOMIC DNA]</scope>
    <source>
        <strain evidence="1 2">DSM 14914</strain>
    </source>
</reference>
<sequence>MKSKVILSFLVTGFILVAIVVPPLQHQDKGSTYEPNGQHGGM</sequence>
<organism evidence="1 2">
    <name type="scientific">Paenibacillus brasilensis</name>
    <dbReference type="NCBI Taxonomy" id="128574"/>
    <lineage>
        <taxon>Bacteria</taxon>
        <taxon>Bacillati</taxon>
        <taxon>Bacillota</taxon>
        <taxon>Bacilli</taxon>
        <taxon>Bacillales</taxon>
        <taxon>Paenibacillaceae</taxon>
        <taxon>Paenibacillus</taxon>
    </lineage>
</organism>
<dbReference type="Proteomes" id="UP001242811">
    <property type="component" value="Unassembled WGS sequence"/>
</dbReference>
<protein>
    <submittedName>
        <fullName evidence="1">Uncharacterized protein</fullName>
    </submittedName>
</protein>
<accession>A0ABU0L6L7</accession>
<evidence type="ECO:0000313" key="1">
    <source>
        <dbReference type="EMBL" id="MDQ0496938.1"/>
    </source>
</evidence>
<comment type="caution">
    <text evidence="1">The sequence shown here is derived from an EMBL/GenBank/DDBJ whole genome shotgun (WGS) entry which is preliminary data.</text>
</comment>
<dbReference type="EMBL" id="JAUSWA010000047">
    <property type="protein sequence ID" value="MDQ0496938.1"/>
    <property type="molecule type" value="Genomic_DNA"/>
</dbReference>
<gene>
    <name evidence="1" type="ORF">QOZ95_005138</name>
</gene>
<evidence type="ECO:0000313" key="2">
    <source>
        <dbReference type="Proteomes" id="UP001242811"/>
    </source>
</evidence>
<keyword evidence="2" id="KW-1185">Reference proteome</keyword>
<proteinExistence type="predicted"/>
<name>A0ABU0L6L7_9BACL</name>